<evidence type="ECO:0000256" key="5">
    <source>
        <dbReference type="ARBA" id="ARBA00022846"/>
    </source>
</evidence>
<evidence type="ECO:0000256" key="3">
    <source>
        <dbReference type="ARBA" id="ARBA00013738"/>
    </source>
</evidence>
<evidence type="ECO:0000256" key="6">
    <source>
        <dbReference type="ARBA" id="ARBA00023069"/>
    </source>
</evidence>
<dbReference type="GO" id="GO:0044782">
    <property type="term" value="P:cilium organization"/>
    <property type="evidence" value="ECO:0007669"/>
    <property type="project" value="TreeGrafter"/>
</dbReference>
<keyword evidence="4" id="KW-0963">Cytoplasm</keyword>
<accession>A0A0M8ZSI8</accession>
<dbReference type="InterPro" id="IPR042618">
    <property type="entry name" value="IQCG"/>
</dbReference>
<comment type="subcellular location">
    <subcellularLocation>
        <location evidence="1">Cytoplasm</location>
        <location evidence="1">Cytoskeleton</location>
        <location evidence="1">Flagellum axoneme</location>
    </subcellularLocation>
</comment>
<evidence type="ECO:0000313" key="11">
    <source>
        <dbReference type="Proteomes" id="UP000053105"/>
    </source>
</evidence>
<dbReference type="STRING" id="166423.A0A0M8ZSI8"/>
<evidence type="ECO:0000256" key="7">
    <source>
        <dbReference type="ARBA" id="ARBA00023212"/>
    </source>
</evidence>
<dbReference type="PROSITE" id="PS50096">
    <property type="entry name" value="IQ"/>
    <property type="match status" value="1"/>
</dbReference>
<sequence length="69" mass="8424">MLQYRSNQEFIDTYLAKKEALQKEKERQELMQKGAIKIQAWWRGVMVRRKLGPYRPTEKKKKRQAKTKK</sequence>
<reference evidence="10 11" key="1">
    <citation type="submission" date="2015-07" db="EMBL/GenBank/DDBJ databases">
        <title>The genome of Melipona quadrifasciata.</title>
        <authorList>
            <person name="Pan H."/>
            <person name="Kapheim K."/>
        </authorList>
    </citation>
    <scope>NUCLEOTIDE SEQUENCE [LARGE SCALE GENOMIC DNA]</scope>
    <source>
        <strain evidence="10">0111107301</strain>
        <tissue evidence="10">Whole body</tissue>
    </source>
</reference>
<protein>
    <recommendedName>
        <fullName evidence="3">Dynein regulatory complex protein 9</fullName>
    </recommendedName>
    <alternativeName>
        <fullName evidence="9">IQ domain-containing protein G</fullName>
    </alternativeName>
</protein>
<keyword evidence="8" id="KW-0966">Cell projection</keyword>
<evidence type="ECO:0000256" key="8">
    <source>
        <dbReference type="ARBA" id="ARBA00023273"/>
    </source>
</evidence>
<dbReference type="PANTHER" id="PTHR14871">
    <property type="entry name" value="DYNEIN REGULATORY COMPLEX PROTEIN 9"/>
    <property type="match status" value="1"/>
</dbReference>
<name>A0A0M8ZSI8_9HYME</name>
<evidence type="ECO:0000256" key="2">
    <source>
        <dbReference type="ARBA" id="ARBA00008222"/>
    </source>
</evidence>
<dbReference type="EMBL" id="KQ435878">
    <property type="protein sequence ID" value="KOX70077.1"/>
    <property type="molecule type" value="Genomic_DNA"/>
</dbReference>
<dbReference type="PANTHER" id="PTHR14871:SF1">
    <property type="entry name" value="DYNEIN REGULATORY COMPLEX PROTEIN 9"/>
    <property type="match status" value="1"/>
</dbReference>
<evidence type="ECO:0000256" key="9">
    <source>
        <dbReference type="ARBA" id="ARBA00032183"/>
    </source>
</evidence>
<comment type="similarity">
    <text evidence="2">Belongs to the DRC9 family.</text>
</comment>
<dbReference type="InterPro" id="IPR000048">
    <property type="entry name" value="IQ_motif_EF-hand-BS"/>
</dbReference>
<dbReference type="Pfam" id="PF00612">
    <property type="entry name" value="IQ"/>
    <property type="match status" value="1"/>
</dbReference>
<dbReference type="GO" id="GO:0005737">
    <property type="term" value="C:cytoplasm"/>
    <property type="evidence" value="ECO:0007669"/>
    <property type="project" value="TreeGrafter"/>
</dbReference>
<keyword evidence="6" id="KW-0969">Cilium</keyword>
<dbReference type="Proteomes" id="UP000053105">
    <property type="component" value="Unassembled WGS sequence"/>
</dbReference>
<evidence type="ECO:0000313" key="10">
    <source>
        <dbReference type="EMBL" id="KOX70077.1"/>
    </source>
</evidence>
<proteinExistence type="inferred from homology"/>
<gene>
    <name evidence="10" type="ORF">WN51_04594</name>
</gene>
<organism evidence="10 11">
    <name type="scientific">Melipona quadrifasciata</name>
    <dbReference type="NCBI Taxonomy" id="166423"/>
    <lineage>
        <taxon>Eukaryota</taxon>
        <taxon>Metazoa</taxon>
        <taxon>Ecdysozoa</taxon>
        <taxon>Arthropoda</taxon>
        <taxon>Hexapoda</taxon>
        <taxon>Insecta</taxon>
        <taxon>Pterygota</taxon>
        <taxon>Neoptera</taxon>
        <taxon>Endopterygota</taxon>
        <taxon>Hymenoptera</taxon>
        <taxon>Apocrita</taxon>
        <taxon>Aculeata</taxon>
        <taxon>Apoidea</taxon>
        <taxon>Anthophila</taxon>
        <taxon>Apidae</taxon>
        <taxon>Melipona</taxon>
    </lineage>
</organism>
<evidence type="ECO:0000256" key="4">
    <source>
        <dbReference type="ARBA" id="ARBA00022490"/>
    </source>
</evidence>
<keyword evidence="11" id="KW-1185">Reference proteome</keyword>
<dbReference type="AlphaFoldDB" id="A0A0M8ZSI8"/>
<dbReference type="SMART" id="SM00015">
    <property type="entry name" value="IQ"/>
    <property type="match status" value="1"/>
</dbReference>
<dbReference type="CDD" id="cd23766">
    <property type="entry name" value="IQCG"/>
    <property type="match status" value="1"/>
</dbReference>
<dbReference type="GO" id="GO:0031514">
    <property type="term" value="C:motile cilium"/>
    <property type="evidence" value="ECO:0007669"/>
    <property type="project" value="TreeGrafter"/>
</dbReference>
<evidence type="ECO:0000256" key="1">
    <source>
        <dbReference type="ARBA" id="ARBA00004611"/>
    </source>
</evidence>
<dbReference type="Gene3D" id="1.20.5.190">
    <property type="match status" value="1"/>
</dbReference>
<keyword evidence="5" id="KW-0282">Flagellum</keyword>
<keyword evidence="7" id="KW-0206">Cytoskeleton</keyword>